<keyword evidence="3" id="KW-1185">Reference proteome</keyword>
<accession>A0ABN9V1W4</accession>
<evidence type="ECO:0000313" key="3">
    <source>
        <dbReference type="Proteomes" id="UP001189429"/>
    </source>
</evidence>
<dbReference type="Proteomes" id="UP001189429">
    <property type="component" value="Unassembled WGS sequence"/>
</dbReference>
<name>A0ABN9V1W4_9DINO</name>
<gene>
    <name evidence="2" type="ORF">PCOR1329_LOCUS53850</name>
</gene>
<dbReference type="EMBL" id="CAUYUJ010016569">
    <property type="protein sequence ID" value="CAK0866745.1"/>
    <property type="molecule type" value="Genomic_DNA"/>
</dbReference>
<sequence length="156" mass="15130">MALEAGGVAACCGAGWPGEATSLALSSLRDCPTPQAGADSADLARGPEPTEPGSLEPSELRGPERPPGCAEGAWPSEGSLAPTTPRSCSPEPGDPGPGPTEVGSLARPGGAEGDPAEPASLAPAALRSSLGRPAGEGSAGRVAALRLVYGQGPSRG</sequence>
<feature type="region of interest" description="Disordered" evidence="1">
    <location>
        <begin position="29"/>
        <end position="139"/>
    </location>
</feature>
<evidence type="ECO:0000313" key="2">
    <source>
        <dbReference type="EMBL" id="CAK0866745.1"/>
    </source>
</evidence>
<proteinExistence type="predicted"/>
<comment type="caution">
    <text evidence="2">The sequence shown here is derived from an EMBL/GenBank/DDBJ whole genome shotgun (WGS) entry which is preliminary data.</text>
</comment>
<feature type="compositionally biased region" description="Low complexity" evidence="1">
    <location>
        <begin position="116"/>
        <end position="130"/>
    </location>
</feature>
<organism evidence="2 3">
    <name type="scientific">Prorocentrum cordatum</name>
    <dbReference type="NCBI Taxonomy" id="2364126"/>
    <lineage>
        <taxon>Eukaryota</taxon>
        <taxon>Sar</taxon>
        <taxon>Alveolata</taxon>
        <taxon>Dinophyceae</taxon>
        <taxon>Prorocentrales</taxon>
        <taxon>Prorocentraceae</taxon>
        <taxon>Prorocentrum</taxon>
    </lineage>
</organism>
<reference evidence="2" key="1">
    <citation type="submission" date="2023-10" db="EMBL/GenBank/DDBJ databases">
        <authorList>
            <person name="Chen Y."/>
            <person name="Shah S."/>
            <person name="Dougan E. K."/>
            <person name="Thang M."/>
            <person name="Chan C."/>
        </authorList>
    </citation>
    <scope>NUCLEOTIDE SEQUENCE [LARGE SCALE GENOMIC DNA]</scope>
</reference>
<evidence type="ECO:0000256" key="1">
    <source>
        <dbReference type="SAM" id="MobiDB-lite"/>
    </source>
</evidence>
<protein>
    <submittedName>
        <fullName evidence="2">Uncharacterized protein</fullName>
    </submittedName>
</protein>